<dbReference type="AlphaFoldDB" id="A0A327R2Q9"/>
<proteinExistence type="predicted"/>
<accession>A0A327R2Q9</accession>
<dbReference type="Proteomes" id="UP000249547">
    <property type="component" value="Unassembled WGS sequence"/>
</dbReference>
<dbReference type="EMBL" id="QLLL01000001">
    <property type="protein sequence ID" value="RAJ11106.1"/>
    <property type="molecule type" value="Genomic_DNA"/>
</dbReference>
<protein>
    <submittedName>
        <fullName evidence="1">PKD family protein</fullName>
    </submittedName>
</protein>
<keyword evidence="2" id="KW-1185">Reference proteome</keyword>
<evidence type="ECO:0000313" key="1">
    <source>
        <dbReference type="EMBL" id="RAJ11106.1"/>
    </source>
</evidence>
<name>A0A327R2Q9_9BACT</name>
<gene>
    <name evidence="1" type="ORF">LX64_00714</name>
</gene>
<evidence type="ECO:0000313" key="2">
    <source>
        <dbReference type="Proteomes" id="UP000249547"/>
    </source>
</evidence>
<organism evidence="1 2">
    <name type="scientific">Chitinophaga skermanii</name>
    <dbReference type="NCBI Taxonomy" id="331697"/>
    <lineage>
        <taxon>Bacteria</taxon>
        <taxon>Pseudomonadati</taxon>
        <taxon>Bacteroidota</taxon>
        <taxon>Chitinophagia</taxon>
        <taxon>Chitinophagales</taxon>
        <taxon>Chitinophagaceae</taxon>
        <taxon>Chitinophaga</taxon>
    </lineage>
</organism>
<dbReference type="Pfam" id="PF16407">
    <property type="entry name" value="PKD_2"/>
    <property type="match status" value="1"/>
</dbReference>
<dbReference type="InterPro" id="IPR032183">
    <property type="entry name" value="PKD-like"/>
</dbReference>
<comment type="caution">
    <text evidence="1">The sequence shown here is derived from an EMBL/GenBank/DDBJ whole genome shotgun (WGS) entry which is preliminary data.</text>
</comment>
<dbReference type="RefSeq" id="WP_111596202.1">
    <property type="nucleotide sequence ID" value="NZ_QLLL01000001.1"/>
</dbReference>
<dbReference type="PROSITE" id="PS51257">
    <property type="entry name" value="PROKAR_LIPOPROTEIN"/>
    <property type="match status" value="1"/>
</dbReference>
<reference evidence="1 2" key="1">
    <citation type="submission" date="2018-06" db="EMBL/GenBank/DDBJ databases">
        <title>Genomic Encyclopedia of Archaeal and Bacterial Type Strains, Phase II (KMG-II): from individual species to whole genera.</title>
        <authorList>
            <person name="Goeker M."/>
        </authorList>
    </citation>
    <scope>NUCLEOTIDE SEQUENCE [LARGE SCALE GENOMIC DNA]</scope>
    <source>
        <strain evidence="1 2">DSM 23857</strain>
    </source>
</reference>
<sequence>MKHFVYILFLVAVGMGACKKDLGNYTYTPPTEPVIKNFVDSTVNAMVGDSLIISPDVKLEGGDPLKDLEYYWEIIVAEEARAETYTGYPLRMVYNLKPMERNARLTITDKRNQLKYFYKFKVMGGTQFSKGTAVLSLDNGVTKLSFIRPDSTVNANLYFNLHNENLPSKPVQLYAKPLAYQANTVEDMWVICEDETHPSIILDGSTMLKKRTFIEQFFKAPTPMVTQYFEGSMGVPTGIINNKLYLSVTQTAPFAPDFGKFSSMVPGDYTLSKYFSRTPVFYFGFDMKSRAFVSFDGGGNYMGSDYTVTAAAFNPKSIEAGELIFMQAVMGPSYAYFKAADGKVYEYAMSVDMANYAQRAIKPIHKRVFKGSDLVTATTKWQRSAVDIFYFTSNDKIYRYNPVNEDLRALDANFGGKKVTMIQLNLAGTELTAGIDGEVLKLDVSVGQNGPIVSRVKGIPGEPVDIIIRK</sequence>
<dbReference type="OrthoDB" id="1095195at2"/>